<reference evidence="2 3" key="1">
    <citation type="journal article" date="2015" name="Environ. Microbiol.">
        <title>Metagenome sequence of Elaphomyces granulatus from sporocarp tissue reveals Ascomycota ectomycorrhizal fingerprints of genome expansion and a Proteobacteria-rich microbiome.</title>
        <authorList>
            <person name="Quandt C.A."/>
            <person name="Kohler A."/>
            <person name="Hesse C.N."/>
            <person name="Sharpton T.J."/>
            <person name="Martin F."/>
            <person name="Spatafora J.W."/>
        </authorList>
    </citation>
    <scope>NUCLEOTIDE SEQUENCE [LARGE SCALE GENOMIC DNA]</scope>
    <source>
        <strain evidence="2 3">OSC145934</strain>
    </source>
</reference>
<evidence type="ECO:0000313" key="2">
    <source>
        <dbReference type="EMBL" id="OXV05886.1"/>
    </source>
</evidence>
<feature type="region of interest" description="Disordered" evidence="1">
    <location>
        <begin position="23"/>
        <end position="44"/>
    </location>
</feature>
<evidence type="ECO:0000256" key="1">
    <source>
        <dbReference type="SAM" id="MobiDB-lite"/>
    </source>
</evidence>
<organism evidence="2 3">
    <name type="scientific">Elaphomyces granulatus</name>
    <dbReference type="NCBI Taxonomy" id="519963"/>
    <lineage>
        <taxon>Eukaryota</taxon>
        <taxon>Fungi</taxon>
        <taxon>Dikarya</taxon>
        <taxon>Ascomycota</taxon>
        <taxon>Pezizomycotina</taxon>
        <taxon>Eurotiomycetes</taxon>
        <taxon>Eurotiomycetidae</taxon>
        <taxon>Eurotiales</taxon>
        <taxon>Elaphomycetaceae</taxon>
        <taxon>Elaphomyces</taxon>
    </lineage>
</organism>
<accession>A0A232LP18</accession>
<proteinExistence type="predicted"/>
<dbReference type="GO" id="GO:0007034">
    <property type="term" value="P:vacuolar transport"/>
    <property type="evidence" value="ECO:0007669"/>
    <property type="project" value="InterPro"/>
</dbReference>
<dbReference type="InterPro" id="IPR005024">
    <property type="entry name" value="Snf7_fam"/>
</dbReference>
<evidence type="ECO:0000313" key="3">
    <source>
        <dbReference type="Proteomes" id="UP000243515"/>
    </source>
</evidence>
<sequence>MVRRDPVFEARTNVHMHMNVLRKEAGRAGKTSDAEQRKAERSMEKREFDIARIHAGSAIREKKRQIKLKQEAARAEVIINELKAVQSTRDTAFTLAMASRGLDAASKSVNLENLLAHANNFLARSEDFNIASSAIEGVAQGVTLQEGGAEAQEDVDRLLQQLADKAGVDMRLALDQDAAPKEDIKDVGQADAEVEDVLGARLRALRAAT</sequence>
<comment type="caution">
    <text evidence="2">The sequence shown here is derived from an EMBL/GenBank/DDBJ whole genome shotgun (WGS) entry which is preliminary data.</text>
</comment>
<gene>
    <name evidence="2" type="ORF">Egran_06347</name>
</gene>
<dbReference type="AlphaFoldDB" id="A0A232LP18"/>
<dbReference type="Proteomes" id="UP000243515">
    <property type="component" value="Unassembled WGS sequence"/>
</dbReference>
<name>A0A232LP18_9EURO</name>
<dbReference type="OrthoDB" id="10266568at2759"/>
<evidence type="ECO:0008006" key="4">
    <source>
        <dbReference type="Google" id="ProtNLM"/>
    </source>
</evidence>
<keyword evidence="3" id="KW-1185">Reference proteome</keyword>
<dbReference type="PANTHER" id="PTHR10476">
    <property type="entry name" value="CHARGED MULTIVESICULAR BODY PROTEIN"/>
    <property type="match status" value="1"/>
</dbReference>
<dbReference type="EMBL" id="NPHW01006330">
    <property type="protein sequence ID" value="OXV05886.1"/>
    <property type="molecule type" value="Genomic_DNA"/>
</dbReference>
<dbReference type="Gene3D" id="6.10.140.1230">
    <property type="match status" value="1"/>
</dbReference>
<protein>
    <recommendedName>
        <fullName evidence="4">SNF7 family protein</fullName>
    </recommendedName>
</protein>